<keyword evidence="3" id="KW-1185">Reference proteome</keyword>
<evidence type="ECO:0000256" key="1">
    <source>
        <dbReference type="SAM" id="SignalP"/>
    </source>
</evidence>
<dbReference type="Pfam" id="PF11589">
    <property type="entry name" value="DUF3244"/>
    <property type="match status" value="1"/>
</dbReference>
<dbReference type="InterPro" id="IPR021638">
    <property type="entry name" value="DUF3244"/>
</dbReference>
<feature type="signal peptide" evidence="1">
    <location>
        <begin position="1"/>
        <end position="28"/>
    </location>
</feature>
<protein>
    <recommendedName>
        <fullName evidence="4">Por secretion system C-terminal sorting domain-containing protein</fullName>
    </recommendedName>
</protein>
<organism evidence="2 3">
    <name type="scientific">Microbacter margulisiae</name>
    <dbReference type="NCBI Taxonomy" id="1350067"/>
    <lineage>
        <taxon>Bacteria</taxon>
        <taxon>Pseudomonadati</taxon>
        <taxon>Bacteroidota</taxon>
        <taxon>Bacteroidia</taxon>
        <taxon>Bacteroidales</taxon>
        <taxon>Porphyromonadaceae</taxon>
        <taxon>Microbacter</taxon>
    </lineage>
</organism>
<gene>
    <name evidence="2" type="ORF">FHX64_000200</name>
</gene>
<dbReference type="EMBL" id="JACHYB010000001">
    <property type="protein sequence ID" value="MBB3186037.1"/>
    <property type="molecule type" value="Genomic_DNA"/>
</dbReference>
<dbReference type="RefSeq" id="WP_183411964.1">
    <property type="nucleotide sequence ID" value="NZ_JACHYB010000001.1"/>
</dbReference>
<evidence type="ECO:0008006" key="4">
    <source>
        <dbReference type="Google" id="ProtNLM"/>
    </source>
</evidence>
<proteinExistence type="predicted"/>
<name>A0A7W5DNF1_9PORP</name>
<comment type="caution">
    <text evidence="2">The sequence shown here is derived from an EMBL/GenBank/DDBJ whole genome shotgun (WGS) entry which is preliminary data.</text>
</comment>
<dbReference type="InterPro" id="IPR026444">
    <property type="entry name" value="Secre_tail"/>
</dbReference>
<keyword evidence="1" id="KW-0732">Signal</keyword>
<evidence type="ECO:0000313" key="2">
    <source>
        <dbReference type="EMBL" id="MBB3186037.1"/>
    </source>
</evidence>
<sequence>MKTISFSLVLLLVIALCGSFLFPVSSSAKSDPVGGTPITTISSMSTMSLMTVAPASLYATVVGTQVTIQWSQSIGQAELMIEDATGQVVVDDMVNTTSTSNYTVDMSGFDSGTYTVILQSNTNQLTTTFTLN</sequence>
<feature type="chain" id="PRO_5030635618" description="Por secretion system C-terminal sorting domain-containing protein" evidence="1">
    <location>
        <begin position="29"/>
        <end position="132"/>
    </location>
</feature>
<dbReference type="NCBIfam" id="TIGR04183">
    <property type="entry name" value="Por_Secre_tail"/>
    <property type="match status" value="1"/>
</dbReference>
<accession>A0A7W5DNF1</accession>
<reference evidence="2 3" key="1">
    <citation type="submission" date="2020-08" db="EMBL/GenBank/DDBJ databases">
        <title>Genomic Encyclopedia of Type Strains, Phase IV (KMG-IV): sequencing the most valuable type-strain genomes for metagenomic binning, comparative biology and taxonomic classification.</title>
        <authorList>
            <person name="Goeker M."/>
        </authorList>
    </citation>
    <scope>NUCLEOTIDE SEQUENCE [LARGE SCALE GENOMIC DNA]</scope>
    <source>
        <strain evidence="2 3">DSM 27471</strain>
    </source>
</reference>
<evidence type="ECO:0000313" key="3">
    <source>
        <dbReference type="Proteomes" id="UP000544222"/>
    </source>
</evidence>
<dbReference type="AlphaFoldDB" id="A0A7W5DNF1"/>
<dbReference type="Gene3D" id="2.60.40.3080">
    <property type="match status" value="1"/>
</dbReference>
<dbReference type="Proteomes" id="UP000544222">
    <property type="component" value="Unassembled WGS sequence"/>
</dbReference>